<dbReference type="Pfam" id="PF13701">
    <property type="entry name" value="DDE_Tnp_1_4"/>
    <property type="match status" value="1"/>
</dbReference>
<feature type="domain" description="Transposase DDE" evidence="1">
    <location>
        <begin position="19"/>
        <end position="127"/>
    </location>
</feature>
<protein>
    <recommendedName>
        <fullName evidence="1">Transposase DDE domain-containing protein</fullName>
    </recommendedName>
</protein>
<dbReference type="AlphaFoldDB" id="A0A6A0BH13"/>
<proteinExistence type="predicted"/>
<evidence type="ECO:0000259" key="1">
    <source>
        <dbReference type="Pfam" id="PF13701"/>
    </source>
</evidence>
<dbReference type="InterPro" id="IPR025668">
    <property type="entry name" value="Tnp_DDE_dom"/>
</dbReference>
<sequence length="138" mass="16114">MAGRTCVCSFRQDDTELLFNQTFIVTNLPDCFSAKGVVSCYKLRGTMKNFIKEIKNGFSFDKMSSSNFVKNQARMMLSNIAYNLMYLMKQTVMPKSLKEATITTIRERVFKIATRITKHNWKFQIHFGLVSENRHEIY</sequence>
<organism evidence="2 3">
    <name type="scientific">Pseudolactococcus hodotermopsidis</name>
    <dbReference type="NCBI Taxonomy" id="2709157"/>
    <lineage>
        <taxon>Bacteria</taxon>
        <taxon>Bacillati</taxon>
        <taxon>Bacillota</taxon>
        <taxon>Bacilli</taxon>
        <taxon>Lactobacillales</taxon>
        <taxon>Streptococcaceae</taxon>
        <taxon>Pseudolactococcus</taxon>
    </lineage>
</organism>
<dbReference type="Proteomes" id="UP000480303">
    <property type="component" value="Unassembled WGS sequence"/>
</dbReference>
<evidence type="ECO:0000313" key="2">
    <source>
        <dbReference type="EMBL" id="GFH43077.1"/>
    </source>
</evidence>
<reference evidence="2 3" key="1">
    <citation type="submission" date="2020-02" db="EMBL/GenBank/DDBJ databases">
        <title>Draft genome sequence of Lactococcus sp. Hs30E4-3.</title>
        <authorList>
            <person name="Noda S."/>
            <person name="Yuki M."/>
            <person name="Ohkuma M."/>
        </authorList>
    </citation>
    <scope>NUCLEOTIDE SEQUENCE [LARGE SCALE GENOMIC DNA]</scope>
    <source>
        <strain evidence="2 3">Hs30E4-3</strain>
    </source>
</reference>
<name>A0A6A0BH13_9LACT</name>
<accession>A0A6A0BH13</accession>
<gene>
    <name evidence="2" type="ORF">Hs30E_16280</name>
</gene>
<comment type="caution">
    <text evidence="2">The sequence shown here is derived from an EMBL/GenBank/DDBJ whole genome shotgun (WGS) entry which is preliminary data.</text>
</comment>
<dbReference type="RefSeq" id="WP_172209515.1">
    <property type="nucleotide sequence ID" value="NZ_BLLI01000055.1"/>
</dbReference>
<dbReference type="EMBL" id="BLLI01000055">
    <property type="protein sequence ID" value="GFH43077.1"/>
    <property type="molecule type" value="Genomic_DNA"/>
</dbReference>
<keyword evidence="3" id="KW-1185">Reference proteome</keyword>
<evidence type="ECO:0000313" key="3">
    <source>
        <dbReference type="Proteomes" id="UP000480303"/>
    </source>
</evidence>